<protein>
    <submittedName>
        <fullName evidence="1">Uncharacterized protein</fullName>
    </submittedName>
</protein>
<comment type="caution">
    <text evidence="1">The sequence shown here is derived from an EMBL/GenBank/DDBJ whole genome shotgun (WGS) entry which is preliminary data.</text>
</comment>
<evidence type="ECO:0000313" key="1">
    <source>
        <dbReference type="EMBL" id="CAK7339031.1"/>
    </source>
</evidence>
<proteinExistence type="predicted"/>
<organism evidence="1 2">
    <name type="scientific">Dovyalis caffra</name>
    <dbReference type="NCBI Taxonomy" id="77055"/>
    <lineage>
        <taxon>Eukaryota</taxon>
        <taxon>Viridiplantae</taxon>
        <taxon>Streptophyta</taxon>
        <taxon>Embryophyta</taxon>
        <taxon>Tracheophyta</taxon>
        <taxon>Spermatophyta</taxon>
        <taxon>Magnoliopsida</taxon>
        <taxon>eudicotyledons</taxon>
        <taxon>Gunneridae</taxon>
        <taxon>Pentapetalae</taxon>
        <taxon>rosids</taxon>
        <taxon>fabids</taxon>
        <taxon>Malpighiales</taxon>
        <taxon>Salicaceae</taxon>
        <taxon>Flacourtieae</taxon>
        <taxon>Dovyalis</taxon>
    </lineage>
</organism>
<sequence length="164" mass="18657">MSKKDLNLRSPNGTFRGAPMSIISIPFVKPSIEALQEGGKRAFHKYLPAKDLVFKPLPGNEEKKYWPCGFDRTPLGTGSEFLISSQQRTNTAKKKMIHRTKFQKTGQRFSQSRFKQSNTKKNMQLHAQEHAGKLKSSNYTRSDAVTCTRTRDVTILRTHTTVNN</sequence>
<name>A0AAV1RQQ3_9ROSI</name>
<dbReference type="AlphaFoldDB" id="A0AAV1RQQ3"/>
<evidence type="ECO:0000313" key="2">
    <source>
        <dbReference type="Proteomes" id="UP001314170"/>
    </source>
</evidence>
<reference evidence="1 2" key="1">
    <citation type="submission" date="2024-01" db="EMBL/GenBank/DDBJ databases">
        <authorList>
            <person name="Waweru B."/>
        </authorList>
    </citation>
    <scope>NUCLEOTIDE SEQUENCE [LARGE SCALE GENOMIC DNA]</scope>
</reference>
<dbReference type="EMBL" id="CAWUPB010001156">
    <property type="protein sequence ID" value="CAK7339031.1"/>
    <property type="molecule type" value="Genomic_DNA"/>
</dbReference>
<gene>
    <name evidence="1" type="ORF">DCAF_LOCUS14079</name>
</gene>
<dbReference type="Proteomes" id="UP001314170">
    <property type="component" value="Unassembled WGS sequence"/>
</dbReference>
<accession>A0AAV1RQQ3</accession>
<keyword evidence="2" id="KW-1185">Reference proteome</keyword>